<keyword evidence="1" id="KW-0472">Membrane</keyword>
<evidence type="ECO:0000313" key="3">
    <source>
        <dbReference type="Proteomes" id="UP000638836"/>
    </source>
</evidence>
<sequence>MNKEIFKQPNFYLALFNFFIGLLFIFQEGSVARTASYIFQLNFIFNMYIINSTKKNKH</sequence>
<feature type="transmembrane region" description="Helical" evidence="1">
    <location>
        <begin position="32"/>
        <end position="50"/>
    </location>
</feature>
<feature type="transmembrane region" description="Helical" evidence="1">
    <location>
        <begin position="9"/>
        <end position="26"/>
    </location>
</feature>
<name>A0ABR7TF93_9LACT</name>
<keyword evidence="1" id="KW-1133">Transmembrane helix</keyword>
<organism evidence="2 3">
    <name type="scientific">Carnobacterium inhibens</name>
    <dbReference type="NCBI Taxonomy" id="147709"/>
    <lineage>
        <taxon>Bacteria</taxon>
        <taxon>Bacillati</taxon>
        <taxon>Bacillota</taxon>
        <taxon>Bacilli</taxon>
        <taxon>Lactobacillales</taxon>
        <taxon>Carnobacteriaceae</taxon>
        <taxon>Carnobacterium</taxon>
    </lineage>
</organism>
<proteinExistence type="predicted"/>
<accession>A0ABR7TF93</accession>
<evidence type="ECO:0000256" key="1">
    <source>
        <dbReference type="SAM" id="Phobius"/>
    </source>
</evidence>
<gene>
    <name evidence="2" type="ORF">GLO26_10970</name>
</gene>
<dbReference type="EMBL" id="WNJQ01000016">
    <property type="protein sequence ID" value="MBC9826305.1"/>
    <property type="molecule type" value="Genomic_DNA"/>
</dbReference>
<evidence type="ECO:0000313" key="2">
    <source>
        <dbReference type="EMBL" id="MBC9826305.1"/>
    </source>
</evidence>
<protein>
    <submittedName>
        <fullName evidence="2">Uncharacterized protein</fullName>
    </submittedName>
</protein>
<keyword evidence="3" id="KW-1185">Reference proteome</keyword>
<comment type="caution">
    <text evidence="2">The sequence shown here is derived from an EMBL/GenBank/DDBJ whole genome shotgun (WGS) entry which is preliminary data.</text>
</comment>
<reference evidence="2 3" key="1">
    <citation type="journal article" date="2020" name="Microorganisms">
        <title>New Insight into Antimicrobial Compounds from Food and Marine-Sourced Carnobacterium Species through Phenotype and Genome Analyses.</title>
        <authorList>
            <person name="Begrem S."/>
            <person name="Ivaniuk F."/>
            <person name="Gigout-Chevalier F."/>
            <person name="Kolypczuk L."/>
            <person name="Bonnetot S."/>
            <person name="Leroi F."/>
            <person name="Grovel O."/>
            <person name="Delbarre-Ladrat C."/>
            <person name="Passerini D."/>
        </authorList>
    </citation>
    <scope>NUCLEOTIDE SEQUENCE [LARGE SCALE GENOMIC DNA]</scope>
    <source>
        <strain evidence="2 3">MIP2551</strain>
    </source>
</reference>
<keyword evidence="1" id="KW-0812">Transmembrane</keyword>
<dbReference type="Proteomes" id="UP000638836">
    <property type="component" value="Unassembled WGS sequence"/>
</dbReference>
<dbReference type="RefSeq" id="WP_023178115.1">
    <property type="nucleotide sequence ID" value="NZ_WNJQ01000016.1"/>
</dbReference>